<organism evidence="1 2">
    <name type="scientific">Melanomma pulvis-pyrius CBS 109.77</name>
    <dbReference type="NCBI Taxonomy" id="1314802"/>
    <lineage>
        <taxon>Eukaryota</taxon>
        <taxon>Fungi</taxon>
        <taxon>Dikarya</taxon>
        <taxon>Ascomycota</taxon>
        <taxon>Pezizomycotina</taxon>
        <taxon>Dothideomycetes</taxon>
        <taxon>Pleosporomycetidae</taxon>
        <taxon>Pleosporales</taxon>
        <taxon>Melanommataceae</taxon>
        <taxon>Melanomma</taxon>
    </lineage>
</organism>
<dbReference type="PANTHER" id="PTHR42100:SF1">
    <property type="entry name" value="OXIDOREDUCTASE 178 KDA SUBUNIT, PUTATIVE (AFU_ORTHOLOGUE AFUA_8G04320)-RELATED"/>
    <property type="match status" value="1"/>
</dbReference>
<dbReference type="InterPro" id="IPR034444">
    <property type="entry name" value="Nuo17.8"/>
</dbReference>
<reference evidence="1" key="1">
    <citation type="journal article" date="2020" name="Stud. Mycol.">
        <title>101 Dothideomycetes genomes: a test case for predicting lifestyles and emergence of pathogens.</title>
        <authorList>
            <person name="Haridas S."/>
            <person name="Albert R."/>
            <person name="Binder M."/>
            <person name="Bloem J."/>
            <person name="Labutti K."/>
            <person name="Salamov A."/>
            <person name="Andreopoulos B."/>
            <person name="Baker S."/>
            <person name="Barry K."/>
            <person name="Bills G."/>
            <person name="Bluhm B."/>
            <person name="Cannon C."/>
            <person name="Castanera R."/>
            <person name="Culley D."/>
            <person name="Daum C."/>
            <person name="Ezra D."/>
            <person name="Gonzalez J."/>
            <person name="Henrissat B."/>
            <person name="Kuo A."/>
            <person name="Liang C."/>
            <person name="Lipzen A."/>
            <person name="Lutzoni F."/>
            <person name="Magnuson J."/>
            <person name="Mondo S."/>
            <person name="Nolan M."/>
            <person name="Ohm R."/>
            <person name="Pangilinan J."/>
            <person name="Park H.-J."/>
            <person name="Ramirez L."/>
            <person name="Alfaro M."/>
            <person name="Sun H."/>
            <person name="Tritt A."/>
            <person name="Yoshinaga Y."/>
            <person name="Zwiers L.-H."/>
            <person name="Turgeon B."/>
            <person name="Goodwin S."/>
            <person name="Spatafora J."/>
            <person name="Crous P."/>
            <person name="Grigoriev I."/>
        </authorList>
    </citation>
    <scope>NUCLEOTIDE SEQUENCE</scope>
    <source>
        <strain evidence="1">CBS 109.77</strain>
    </source>
</reference>
<keyword evidence="2" id="KW-1185">Reference proteome</keyword>
<dbReference type="OrthoDB" id="2120038at2759"/>
<accession>A0A6A6XUD4</accession>
<sequence>MAVFPAGWALYFVSRPESADSPPLITRWINEYTQSKEKAAAVNDLHVQMMEQAGSDRVLFMNTRPQEHVEMRFPEIMNNGSPYNVVAGSQANMDKVIAKYQKIAYEDNEKKLEALRTNTIKGEQPFEREYGLRKKD</sequence>
<proteinExistence type="predicted"/>
<evidence type="ECO:0000313" key="2">
    <source>
        <dbReference type="Proteomes" id="UP000799757"/>
    </source>
</evidence>
<dbReference type="PANTHER" id="PTHR42100">
    <property type="entry name" value="OXIDOREDUCTASE 178 KDA SUBUNIT, PUTATIVE (AFU_ORTHOLOGUE AFUA_8G04320)-RELATED"/>
    <property type="match status" value="1"/>
</dbReference>
<dbReference type="AlphaFoldDB" id="A0A6A6XUD4"/>
<gene>
    <name evidence="1" type="ORF">K505DRAFT_320753</name>
</gene>
<dbReference type="Proteomes" id="UP000799757">
    <property type="component" value="Unassembled WGS sequence"/>
</dbReference>
<protein>
    <submittedName>
        <fullName evidence="1">Uncharacterized protein</fullName>
    </submittedName>
</protein>
<dbReference type="EMBL" id="MU001754">
    <property type="protein sequence ID" value="KAF2800019.1"/>
    <property type="molecule type" value="Genomic_DNA"/>
</dbReference>
<name>A0A6A6XUD4_9PLEO</name>
<dbReference type="GO" id="GO:0005739">
    <property type="term" value="C:mitochondrion"/>
    <property type="evidence" value="ECO:0007669"/>
    <property type="project" value="InterPro"/>
</dbReference>
<evidence type="ECO:0000313" key="1">
    <source>
        <dbReference type="EMBL" id="KAF2800019.1"/>
    </source>
</evidence>